<dbReference type="InterPro" id="IPR046732">
    <property type="entry name" value="DUF6624"/>
</dbReference>
<comment type="caution">
    <text evidence="1">The sequence shown here is derived from an EMBL/GenBank/DDBJ whole genome shotgun (WGS) entry which is preliminary data.</text>
</comment>
<protein>
    <submittedName>
        <fullName evidence="1">Uncharacterized protein</fullName>
    </submittedName>
</protein>
<dbReference type="Pfam" id="PF20329">
    <property type="entry name" value="DUF6624"/>
    <property type="match status" value="1"/>
</dbReference>
<dbReference type="Proteomes" id="UP000439986">
    <property type="component" value="Unassembled WGS sequence"/>
</dbReference>
<proteinExistence type="predicted"/>
<keyword evidence="2" id="KW-1185">Reference proteome</keyword>
<dbReference type="AlphaFoldDB" id="A0A844D7A0"/>
<accession>A0A844D7A0</accession>
<name>A0A844D7A0_9BURK</name>
<sequence length="209" mass="23049">MAAALSHAEAWSGDNVMAHLNQASATIDCQSLDAPLNTLAYADQQVRREWEQQLHNPAATAQEKTDLQNRWTIVDADNLKALKDIIRTCGWPTSKAASHSAWLLSQHADRDIAFQKQARDLLEASVKAGTGAARDLAYLADRIAVAEDRPQEYGTQFTLSDECHMQMSPIDSLEKANARRHAIGLPSVEEYEAEGRRHFIAASCPAQVN</sequence>
<organism evidence="1 2">
    <name type="scientific">Duganella aquatilis</name>
    <dbReference type="NCBI Taxonomy" id="2666082"/>
    <lineage>
        <taxon>Bacteria</taxon>
        <taxon>Pseudomonadati</taxon>
        <taxon>Pseudomonadota</taxon>
        <taxon>Betaproteobacteria</taxon>
        <taxon>Burkholderiales</taxon>
        <taxon>Oxalobacteraceae</taxon>
        <taxon>Telluria group</taxon>
        <taxon>Duganella</taxon>
    </lineage>
</organism>
<evidence type="ECO:0000313" key="1">
    <source>
        <dbReference type="EMBL" id="MRW83109.1"/>
    </source>
</evidence>
<gene>
    <name evidence="1" type="ORF">GJ698_03265</name>
</gene>
<evidence type="ECO:0000313" key="2">
    <source>
        <dbReference type="Proteomes" id="UP000439986"/>
    </source>
</evidence>
<reference evidence="1 2" key="1">
    <citation type="submission" date="2019-11" db="EMBL/GenBank/DDBJ databases">
        <title>Novel species isolated from a subtropical stream in China.</title>
        <authorList>
            <person name="Lu H."/>
        </authorList>
    </citation>
    <scope>NUCLEOTIDE SEQUENCE [LARGE SCALE GENOMIC DNA]</scope>
    <source>
        <strain evidence="1 2">FT26W</strain>
    </source>
</reference>
<dbReference type="EMBL" id="WKJL01000001">
    <property type="protein sequence ID" value="MRW83109.1"/>
    <property type="molecule type" value="Genomic_DNA"/>
</dbReference>
<dbReference type="RefSeq" id="WP_154356128.1">
    <property type="nucleotide sequence ID" value="NZ_WKJL01000001.1"/>
</dbReference>